<feature type="region of interest" description="Disordered" evidence="1">
    <location>
        <begin position="1"/>
        <end position="62"/>
    </location>
</feature>
<dbReference type="AlphaFoldDB" id="A0ABD2P8W6"/>
<evidence type="ECO:0000256" key="1">
    <source>
        <dbReference type="SAM" id="MobiDB-lite"/>
    </source>
</evidence>
<feature type="compositionally biased region" description="Basic and acidic residues" evidence="1">
    <location>
        <begin position="36"/>
        <end position="48"/>
    </location>
</feature>
<keyword evidence="3" id="KW-1185">Reference proteome</keyword>
<dbReference type="Proteomes" id="UP001516400">
    <property type="component" value="Unassembled WGS sequence"/>
</dbReference>
<accession>A0ABD2P8W6</accession>
<proteinExistence type="predicted"/>
<gene>
    <name evidence="2" type="ORF">HHI36_001765</name>
</gene>
<reference evidence="2 3" key="1">
    <citation type="journal article" date="2021" name="BMC Biol.">
        <title>Horizontally acquired antibacterial genes associated with adaptive radiation of ladybird beetles.</title>
        <authorList>
            <person name="Li H.S."/>
            <person name="Tang X.F."/>
            <person name="Huang Y.H."/>
            <person name="Xu Z.Y."/>
            <person name="Chen M.L."/>
            <person name="Du X.Y."/>
            <person name="Qiu B.Y."/>
            <person name="Chen P.T."/>
            <person name="Zhang W."/>
            <person name="Slipinski A."/>
            <person name="Escalona H.E."/>
            <person name="Waterhouse R.M."/>
            <person name="Zwick A."/>
            <person name="Pang H."/>
        </authorList>
    </citation>
    <scope>NUCLEOTIDE SEQUENCE [LARGE SCALE GENOMIC DNA]</scope>
    <source>
        <strain evidence="2">SYSU2018</strain>
    </source>
</reference>
<dbReference type="EMBL" id="JABFTP020000185">
    <property type="protein sequence ID" value="KAL3287290.1"/>
    <property type="molecule type" value="Genomic_DNA"/>
</dbReference>
<evidence type="ECO:0000313" key="3">
    <source>
        <dbReference type="Proteomes" id="UP001516400"/>
    </source>
</evidence>
<evidence type="ECO:0000313" key="2">
    <source>
        <dbReference type="EMBL" id="KAL3287290.1"/>
    </source>
</evidence>
<organism evidence="2 3">
    <name type="scientific">Cryptolaemus montrouzieri</name>
    <dbReference type="NCBI Taxonomy" id="559131"/>
    <lineage>
        <taxon>Eukaryota</taxon>
        <taxon>Metazoa</taxon>
        <taxon>Ecdysozoa</taxon>
        <taxon>Arthropoda</taxon>
        <taxon>Hexapoda</taxon>
        <taxon>Insecta</taxon>
        <taxon>Pterygota</taxon>
        <taxon>Neoptera</taxon>
        <taxon>Endopterygota</taxon>
        <taxon>Coleoptera</taxon>
        <taxon>Polyphaga</taxon>
        <taxon>Cucujiformia</taxon>
        <taxon>Coccinelloidea</taxon>
        <taxon>Coccinellidae</taxon>
        <taxon>Scymninae</taxon>
        <taxon>Scymnini</taxon>
        <taxon>Cryptolaemus</taxon>
    </lineage>
</organism>
<sequence length="106" mass="11939">MGDDTKEEDNIAVEDLNDGIMQPEDNGVVQAEEDDHEGHSETHDRDIDQLSNNPSVGDDVYPAEDFKRRKKIVMLSDSSTEYMVDAYPCLGRNTSRNGIPLSNYYV</sequence>
<comment type="caution">
    <text evidence="2">The sequence shown here is derived from an EMBL/GenBank/DDBJ whole genome shotgun (WGS) entry which is preliminary data.</text>
</comment>
<feature type="compositionally biased region" description="Acidic residues" evidence="1">
    <location>
        <begin position="1"/>
        <end position="17"/>
    </location>
</feature>
<name>A0ABD2P8W6_9CUCU</name>
<protein>
    <submittedName>
        <fullName evidence="2">Uncharacterized protein</fullName>
    </submittedName>
</protein>